<evidence type="ECO:0000313" key="3">
    <source>
        <dbReference type="Proteomes" id="UP000070371"/>
    </source>
</evidence>
<dbReference type="EMBL" id="CP014327">
    <property type="protein sequence ID" value="AML52392.1"/>
    <property type="molecule type" value="Genomic_DNA"/>
</dbReference>
<dbReference type="AlphaFoldDB" id="A0A126V242"/>
<sequence>MINHMSDKSKLIAAAARSKKFAIQATSWGYAVRMPGNTGFWARFAQALAGGVALVSIGIAVGMWVMPGSEMGADIALFKAALSGVLVLTGLLALWFAAQGTTYELQVDSVKRELREVLSNKKGQNLVLRRMPFNDIRSVILSRDPQRNLPGYARLMLRHKTQGHCIDLVTDKDDRLEALREVLARDILMGEAEMVKASGVTPRRGAIVRHEREMPIPAQ</sequence>
<reference evidence="2 3" key="1">
    <citation type="submission" date="2016-02" db="EMBL/GenBank/DDBJ databases">
        <title>Complete genome sequence of Halocynthiibacter arcticus PAMC 20958t from arctic marine sediment.</title>
        <authorList>
            <person name="Lee Y.M."/>
            <person name="Baek K."/>
            <person name="Lee H.K."/>
            <person name="Shin S.C."/>
        </authorList>
    </citation>
    <scope>NUCLEOTIDE SEQUENCE [LARGE SCALE GENOMIC DNA]</scope>
    <source>
        <strain evidence="2">PAMC 20958</strain>
    </source>
</reference>
<dbReference type="STRING" id="1579316.RC74_14895"/>
<organism evidence="2 3">
    <name type="scientific">Falsihalocynthiibacter arcticus</name>
    <dbReference type="NCBI Taxonomy" id="1579316"/>
    <lineage>
        <taxon>Bacteria</taxon>
        <taxon>Pseudomonadati</taxon>
        <taxon>Pseudomonadota</taxon>
        <taxon>Alphaproteobacteria</taxon>
        <taxon>Rhodobacterales</taxon>
        <taxon>Roseobacteraceae</taxon>
        <taxon>Falsihalocynthiibacter</taxon>
    </lineage>
</organism>
<dbReference type="Proteomes" id="UP000070371">
    <property type="component" value="Chromosome"/>
</dbReference>
<proteinExistence type="predicted"/>
<dbReference type="RefSeq" id="WP_039002055.1">
    <property type="nucleotide sequence ID" value="NZ_CP014327.1"/>
</dbReference>
<protein>
    <submittedName>
        <fullName evidence="2">Uncharacterized protein</fullName>
    </submittedName>
</protein>
<feature type="transmembrane region" description="Helical" evidence="1">
    <location>
        <begin position="44"/>
        <end position="65"/>
    </location>
</feature>
<dbReference type="OrthoDB" id="7867991at2"/>
<keyword evidence="3" id="KW-1185">Reference proteome</keyword>
<name>A0A126V242_9RHOB</name>
<feature type="transmembrane region" description="Helical" evidence="1">
    <location>
        <begin position="77"/>
        <end position="98"/>
    </location>
</feature>
<accession>A0A126V242</accession>
<dbReference type="KEGG" id="hat:RC74_14895"/>
<evidence type="ECO:0000256" key="1">
    <source>
        <dbReference type="SAM" id="Phobius"/>
    </source>
</evidence>
<gene>
    <name evidence="2" type="ORF">RC74_14895</name>
</gene>
<keyword evidence="1" id="KW-1133">Transmembrane helix</keyword>
<keyword evidence="1" id="KW-0472">Membrane</keyword>
<evidence type="ECO:0000313" key="2">
    <source>
        <dbReference type="EMBL" id="AML52392.1"/>
    </source>
</evidence>
<keyword evidence="1" id="KW-0812">Transmembrane</keyword>